<dbReference type="HOGENOM" id="CLU_3048107_0_0_5"/>
<keyword evidence="2" id="KW-1185">Reference proteome</keyword>
<dbReference type="STRING" id="452662.SJA_C1-05750"/>
<gene>
    <name evidence="1" type="ordered locus">SJA_C1-05750</name>
</gene>
<dbReference type="AlphaFoldDB" id="D4YYH7"/>
<protein>
    <submittedName>
        <fullName evidence="1">Uncharacterized protein</fullName>
    </submittedName>
</protein>
<sequence>MAAFLFATENIVFVSAIVLIGQHLLPIFVGHAAAVDRHPAALIGGDGRKAPSQA</sequence>
<proteinExistence type="predicted"/>
<evidence type="ECO:0000313" key="1">
    <source>
        <dbReference type="EMBL" id="BAI95409.1"/>
    </source>
</evidence>
<evidence type="ECO:0000313" key="2">
    <source>
        <dbReference type="Proteomes" id="UP000007753"/>
    </source>
</evidence>
<dbReference type="RefSeq" id="WP_013039133.1">
    <property type="nucleotide sequence ID" value="NC_014006.1"/>
</dbReference>
<dbReference type="Proteomes" id="UP000007753">
    <property type="component" value="Chromosome 1"/>
</dbReference>
<dbReference type="GeneID" id="42454874"/>
<dbReference type="EMBL" id="AP010803">
    <property type="protein sequence ID" value="BAI95409.1"/>
    <property type="molecule type" value="Genomic_DNA"/>
</dbReference>
<accession>D4YYH7</accession>
<organism evidence="1 2">
    <name type="scientific">Sphingobium indicum (strain DSM 16413 / CCM 7287 / MTCC 6362 / UT26 / NBRC 101211 / UT26S)</name>
    <name type="common">Sphingobium japonicum</name>
    <dbReference type="NCBI Taxonomy" id="452662"/>
    <lineage>
        <taxon>Bacteria</taxon>
        <taxon>Pseudomonadati</taxon>
        <taxon>Pseudomonadota</taxon>
        <taxon>Alphaproteobacteria</taxon>
        <taxon>Sphingomonadales</taxon>
        <taxon>Sphingomonadaceae</taxon>
        <taxon>Sphingobium</taxon>
    </lineage>
</organism>
<reference evidence="1 2" key="1">
    <citation type="journal article" date="2010" name="J. Bacteriol.">
        <title>Complete genome sequence of the representative gamma-hexachlorocyclohexane-degrading bacterium Sphingobium japonicum UT26.</title>
        <authorList>
            <person name="Nagata Y."/>
            <person name="Ohtsubo Y."/>
            <person name="Endo R."/>
            <person name="Ichikawa N."/>
            <person name="Ankai A."/>
            <person name="Oguchi A."/>
            <person name="Fukui S."/>
            <person name="Fujita N."/>
            <person name="Tsuda M."/>
        </authorList>
    </citation>
    <scope>NUCLEOTIDE SEQUENCE [LARGE SCALE GENOMIC DNA]</scope>
    <source>
        <strain evidence="2">DSM 16413 / CCM 7287 / MTCC 6362 / UT26 / NBRC 101211 / UT26S</strain>
    </source>
</reference>
<dbReference type="KEGG" id="sjp:SJA_C1-05750"/>
<name>D4YYH7_SPHIU</name>